<evidence type="ECO:0000313" key="4">
    <source>
        <dbReference type="Proteomes" id="UP000195221"/>
    </source>
</evidence>
<dbReference type="Proteomes" id="UP000195221">
    <property type="component" value="Unassembled WGS sequence"/>
</dbReference>
<gene>
    <name evidence="2" type="ORF">PAMC26510_01540</name>
    <name evidence="1" type="ORF">PAMC26577_06540</name>
</gene>
<evidence type="ECO:0000313" key="3">
    <source>
        <dbReference type="Proteomes" id="UP000194546"/>
    </source>
</evidence>
<dbReference type="Proteomes" id="UP000194546">
    <property type="component" value="Unassembled WGS sequence"/>
</dbReference>
<sequence length="43" mass="4577">MTTAAKTMETLKARIDRNGRADAAALSLRSGFGLIDFTISTFG</sequence>
<organism evidence="1 4">
    <name type="scientific">Caballeronia sordidicola</name>
    <name type="common">Burkholderia sordidicola</name>
    <dbReference type="NCBI Taxonomy" id="196367"/>
    <lineage>
        <taxon>Bacteria</taxon>
        <taxon>Pseudomonadati</taxon>
        <taxon>Pseudomonadota</taxon>
        <taxon>Betaproteobacteria</taxon>
        <taxon>Burkholderiales</taxon>
        <taxon>Burkholderiaceae</taxon>
        <taxon>Caballeronia</taxon>
    </lineage>
</organism>
<dbReference type="EMBL" id="NBTY01000006">
    <property type="protein sequence ID" value="OTP80299.1"/>
    <property type="molecule type" value="Genomic_DNA"/>
</dbReference>
<accession>A0A242N3Y8</accession>
<name>A0A242N3Y8_CABSO</name>
<proteinExistence type="predicted"/>
<dbReference type="EMBL" id="NBTZ01000026">
    <property type="protein sequence ID" value="OTP78293.1"/>
    <property type="molecule type" value="Genomic_DNA"/>
</dbReference>
<evidence type="ECO:0000313" key="2">
    <source>
        <dbReference type="EMBL" id="OTP80299.1"/>
    </source>
</evidence>
<evidence type="ECO:0000313" key="1">
    <source>
        <dbReference type="EMBL" id="OTP78293.1"/>
    </source>
</evidence>
<comment type="caution">
    <text evidence="1">The sequence shown here is derived from an EMBL/GenBank/DDBJ whole genome shotgun (WGS) entry which is preliminary data.</text>
</comment>
<reference evidence="2 3" key="1">
    <citation type="submission" date="2017-03" db="EMBL/GenBank/DDBJ databases">
        <title>Genome analysis of strain PAMC 26510.</title>
        <authorList>
            <person name="Oh H.-M."/>
            <person name="Yang J.-A."/>
        </authorList>
    </citation>
    <scope>NUCLEOTIDE SEQUENCE [LARGE SCALE GENOMIC DNA]</scope>
    <source>
        <strain evidence="2 3">PAMC 26510</strain>
    </source>
</reference>
<reference evidence="1 4" key="2">
    <citation type="submission" date="2017-03" db="EMBL/GenBank/DDBJ databases">
        <title>Genome analysis of strain PAMC 26577.</title>
        <authorList>
            <person name="Oh H.-M."/>
            <person name="Yang J.-A."/>
        </authorList>
    </citation>
    <scope>NUCLEOTIDE SEQUENCE [LARGE SCALE GENOMIC DNA]</scope>
    <source>
        <strain evidence="1 4">PAMC 26577</strain>
    </source>
</reference>
<dbReference type="AlphaFoldDB" id="A0A242N3Y8"/>
<protein>
    <submittedName>
        <fullName evidence="1">Uncharacterized protein</fullName>
    </submittedName>
</protein>